<feature type="domain" description="Cell envelope-related transcriptional attenuator" evidence="2">
    <location>
        <begin position="83"/>
        <end position="223"/>
    </location>
</feature>
<dbReference type="PANTHER" id="PTHR33392">
    <property type="entry name" value="POLYISOPRENYL-TEICHOIC ACID--PEPTIDOGLYCAN TEICHOIC ACID TRANSFERASE TAGU"/>
    <property type="match status" value="1"/>
</dbReference>
<dbReference type="STRING" id="52689.AKG39_05565"/>
<name>A0A0L6U281_9FIRM</name>
<accession>A0A0L6U281</accession>
<comment type="caution">
    <text evidence="3">The sequence shown here is derived from an EMBL/GenBank/DDBJ whole genome shotgun (WGS) entry which is preliminary data.</text>
</comment>
<reference evidence="4" key="1">
    <citation type="submission" date="2015-07" db="EMBL/GenBank/DDBJ databases">
        <title>Draft genome sequence of Acetobacterium bakii DSM 8293, a potential psychrophilic chemical producer through syngas fermentation.</title>
        <authorList>
            <person name="Song Y."/>
            <person name="Hwang S."/>
            <person name="Cho B.-K."/>
        </authorList>
    </citation>
    <scope>NUCLEOTIDE SEQUENCE [LARGE SCALE GENOMIC DNA]</scope>
    <source>
        <strain evidence="4">DSM 8239</strain>
    </source>
</reference>
<dbReference type="PATRIC" id="fig|52689.4.peg.200"/>
<gene>
    <name evidence="3" type="ORF">AKG39_05565</name>
</gene>
<organism evidence="3 4">
    <name type="scientific">Acetobacterium bakii</name>
    <dbReference type="NCBI Taxonomy" id="52689"/>
    <lineage>
        <taxon>Bacteria</taxon>
        <taxon>Bacillati</taxon>
        <taxon>Bacillota</taxon>
        <taxon>Clostridia</taxon>
        <taxon>Eubacteriales</taxon>
        <taxon>Eubacteriaceae</taxon>
        <taxon>Acetobacterium</taxon>
    </lineage>
</organism>
<evidence type="ECO:0000313" key="3">
    <source>
        <dbReference type="EMBL" id="KNZ42621.1"/>
    </source>
</evidence>
<dbReference type="Gene3D" id="3.40.630.190">
    <property type="entry name" value="LCP protein"/>
    <property type="match status" value="1"/>
</dbReference>
<evidence type="ECO:0000259" key="2">
    <source>
        <dbReference type="Pfam" id="PF03816"/>
    </source>
</evidence>
<protein>
    <recommendedName>
        <fullName evidence="2">Cell envelope-related transcriptional attenuator domain-containing protein</fullName>
    </recommendedName>
</protein>
<dbReference type="OrthoDB" id="27330at2"/>
<comment type="similarity">
    <text evidence="1">Belongs to the LytR/CpsA/Psr (LCP) family.</text>
</comment>
<evidence type="ECO:0000313" key="4">
    <source>
        <dbReference type="Proteomes" id="UP000036873"/>
    </source>
</evidence>
<dbReference type="PANTHER" id="PTHR33392:SF6">
    <property type="entry name" value="POLYISOPRENYL-TEICHOIC ACID--PEPTIDOGLYCAN TEICHOIC ACID TRANSFERASE TAGU"/>
    <property type="match status" value="1"/>
</dbReference>
<dbReference type="InterPro" id="IPR050922">
    <property type="entry name" value="LytR/CpsA/Psr_CW_biosynth"/>
</dbReference>
<dbReference type="InterPro" id="IPR004474">
    <property type="entry name" value="LytR_CpsA_psr"/>
</dbReference>
<keyword evidence="4" id="KW-1185">Reference proteome</keyword>
<dbReference type="Proteomes" id="UP000036873">
    <property type="component" value="Unassembled WGS sequence"/>
</dbReference>
<dbReference type="NCBIfam" id="TIGR00350">
    <property type="entry name" value="lytR_cpsA_psr"/>
    <property type="match status" value="1"/>
</dbReference>
<dbReference type="AlphaFoldDB" id="A0A0L6U281"/>
<dbReference type="EMBL" id="LGYO01000011">
    <property type="protein sequence ID" value="KNZ42621.1"/>
    <property type="molecule type" value="Genomic_DNA"/>
</dbReference>
<proteinExistence type="inferred from homology"/>
<dbReference type="Pfam" id="PF03816">
    <property type="entry name" value="LytR_cpsA_psr"/>
    <property type="match status" value="1"/>
</dbReference>
<evidence type="ECO:0000256" key="1">
    <source>
        <dbReference type="ARBA" id="ARBA00006068"/>
    </source>
</evidence>
<sequence length="328" mass="36449">MKMSKKSSTIKKILIPLLVVFILAASGFFYVYSTYLGDIDTVKITENDEALNIKSEVADKSSDIINIALFGIDTRAEDYDGSRADSIMIASLDTVHKKIKLTSIMRDTFVNIPGEKYDKINHSYAYGGPELTIKTINENFDMNIKDYVTVNFSALEKIVDAVGGVEIDVKDYEIEHIPGSSLGLQTLNGEQALAYSRIRYSGDGDYERTLRQRTVLQNVLTKVLNNKSLPQALSLIDILSPYIQTSFDQGELVGLATKVFAAGITTMEDARLPIDGQAVGGLWDSVYYLKPDTLSENVIYLHQFIYEETGYVPTEGVEAISNEIINTF</sequence>